<dbReference type="Gene3D" id="1.20.1270.50">
    <property type="entry name" value="Glycoside hydrolase family 38, central domain"/>
    <property type="match status" value="1"/>
</dbReference>
<dbReference type="PANTHER" id="PTHR11607:SF70">
    <property type="entry name" value="ALPHA-MANNOSIDASE"/>
    <property type="match status" value="1"/>
</dbReference>
<dbReference type="InterPro" id="IPR011013">
    <property type="entry name" value="Gal_mutarotase_sf_dom"/>
</dbReference>
<comment type="cofactor">
    <cofactor evidence="9">
        <name>Zn(2+)</name>
        <dbReference type="ChEBI" id="CHEBI:29105"/>
    </cofactor>
    <text evidence="9">Binds 1 zinc ion per subunit.</text>
</comment>
<comment type="function">
    <text evidence="7">Catalyzes the first committed step in the biosynthesis of complex N-glycans. It controls conversion of high mannose to complex N-glycans; the final hydrolytic step in the N-glycan maturation pathway.</text>
</comment>
<dbReference type="InterPro" id="IPR013780">
    <property type="entry name" value="Glyco_hydro_b"/>
</dbReference>
<reference evidence="13" key="1">
    <citation type="submission" date="2025-08" db="UniProtKB">
        <authorList>
            <consortium name="RefSeq"/>
        </authorList>
    </citation>
    <scope>IDENTIFICATION</scope>
</reference>
<feature type="domain" description="Glycoside hydrolase family 38 central" evidence="11">
    <location>
        <begin position="498"/>
        <end position="586"/>
    </location>
</feature>
<dbReference type="InterPro" id="IPR028995">
    <property type="entry name" value="Glyco_hydro_57/38_cen_sf"/>
</dbReference>
<comment type="subunit">
    <text evidence="2">Homodimer; disulfide-linked.</text>
</comment>
<dbReference type="FunFam" id="3.20.110.10:FF:000010">
    <property type="entry name" value="Alpha-mannosidase"/>
    <property type="match status" value="1"/>
</dbReference>
<sequence>MKSTLLRPKNLCVLLILLVVATLILCFQYQNTSLRDWYASPRLEEPKKSESDGYRQPPESIVDPNSLDQPVEKVPVSFTAIRVDDPPSKESSTKALPPIIDFESPKRKSDFCSAKLSKSKVDIDTVESYKTLEFSKYDMNFWNSQWEERYLKIKSDPQKPPLKVIVVPHSHNDPGWLRTFDDYFQRQTAPILDNMLAFLSSHQDFKFVWSEMSLFARWWQRLQNRPNAKPQVVDLIERGQLELLTGGWVMTDEAGVNLYAMLDQLIEGHQWIRFHLGEKALPKNGWSIDPFGHGNAVPYLLRRSGIHNTFIQRTHYAWKSLLTDRRQLEFLWETIFKRKTASPEAIMCHMAPFDLYSIKHACGPDKQTCLRFDYRRLSGEYSESRSEPVSDKNIHSQATAMLGQYGRLASFFEHNIALVLLGDDFRFDHSLEWEQQYDNYNKIINYVNDHSAVFGDAHMSFGTLADYWNEVYKRQKEFPKLSGDFMPYSDVYSEGLPNYWTGYYTTRPFLKQLSREVQHYLRAAEILFTLGRRSLLSGGNEQLRSRLDADYRALTTARNQLGIFQHHDAVTGTSKDFVMKDYGARLFVALTNVQSIIAHLVQYLQVKNKPRYQPLGANNSSQQPFSTYLQFSEKKQSYETLPVRMPLRISPRQPNVLVVYNSHGHVVQDVIRCVVTQPVQKVVGPGNKEFVFQLNPIWEYSAEINADMYELVFIGDLAPLSTTTFEIHGLAAGETSKIPAVSVKLFLSDTWGDAATSTLSNGHLFNFENSGHGDVSLTNDNLHAVFSSHTGLLSHLNGRPVGLSFGAYRSVDFHSGAYLFRPETGSPPFNVTGRFPMTRLVRGPVMSEMIVVYPNTVMQRARVYHTTGPLSLGVELETSFDLSIRREYFEFFMTIKSDVSSGQEFFTDSGGFEIVRRVRNDLLPIEANYYPMTEALFIEDDTRRLTLLANHPHGVTSSSPGHLEVMLERKLRHDDARGLGEGVVDNLHTKAKFWLLAESLQGKTEVPLLSRNSHILSTMLNYPPIVLQSTPQADQRELIEQVSFLRQPTACDLHLLAIRTMPSDKYHKPSDKALMVLHHRAPDCRFSSATGCSDNSRGVDFEDGLVALITETSLTGTTNGKTVPGKRIQVAPHELASFVLLMKEGDGEVLKAVPHEVDGIERPPST</sequence>
<dbReference type="Gene3D" id="3.20.110.10">
    <property type="entry name" value="Glycoside hydrolase 38, N terminal domain"/>
    <property type="match status" value="1"/>
</dbReference>
<dbReference type="GO" id="GO:0030246">
    <property type="term" value="F:carbohydrate binding"/>
    <property type="evidence" value="ECO:0007669"/>
    <property type="project" value="InterPro"/>
</dbReference>
<evidence type="ECO:0000256" key="9">
    <source>
        <dbReference type="RuleBase" id="RU361199"/>
    </source>
</evidence>
<feature type="signal peptide" evidence="9">
    <location>
        <begin position="1"/>
        <end position="26"/>
    </location>
</feature>
<dbReference type="AlphaFoldDB" id="A0AAJ6VVC6"/>
<dbReference type="InterPro" id="IPR011682">
    <property type="entry name" value="Glyco_hydro_38_C"/>
</dbReference>
<comment type="similarity">
    <text evidence="1 9">Belongs to the glycosyl hydrolase 38 family.</text>
</comment>
<feature type="chain" id="PRO_5042316507" description="Alpha-mannosidase" evidence="9">
    <location>
        <begin position="27"/>
        <end position="1166"/>
    </location>
</feature>
<evidence type="ECO:0000256" key="8">
    <source>
        <dbReference type="ARBA" id="ARBA00093232"/>
    </source>
</evidence>
<dbReference type="Pfam" id="PF09261">
    <property type="entry name" value="Alpha-mann_mid"/>
    <property type="match status" value="1"/>
</dbReference>
<dbReference type="GO" id="GO:0006013">
    <property type="term" value="P:mannose metabolic process"/>
    <property type="evidence" value="ECO:0007669"/>
    <property type="project" value="InterPro"/>
</dbReference>
<keyword evidence="4 9" id="KW-0378">Hydrolase</keyword>
<dbReference type="PANTHER" id="PTHR11607">
    <property type="entry name" value="ALPHA-MANNOSIDASE"/>
    <property type="match status" value="1"/>
</dbReference>
<dbReference type="GO" id="GO:0046872">
    <property type="term" value="F:metal ion binding"/>
    <property type="evidence" value="ECO:0007669"/>
    <property type="project" value="UniProtKB-KW"/>
</dbReference>
<evidence type="ECO:0000259" key="11">
    <source>
        <dbReference type="SMART" id="SM00872"/>
    </source>
</evidence>
<dbReference type="InterPro" id="IPR011330">
    <property type="entry name" value="Glyco_hydro/deAcase_b/a-brl"/>
</dbReference>
<dbReference type="InterPro" id="IPR027291">
    <property type="entry name" value="Glyco_hydro_38_N_sf"/>
</dbReference>
<dbReference type="GO" id="GO:0000139">
    <property type="term" value="C:Golgi membrane"/>
    <property type="evidence" value="ECO:0007669"/>
    <property type="project" value="TreeGrafter"/>
</dbReference>
<accession>A0AAJ6VVC6</accession>
<evidence type="ECO:0000313" key="12">
    <source>
        <dbReference type="Proteomes" id="UP000694867"/>
    </source>
</evidence>
<dbReference type="FunFam" id="1.20.1270.50:FF:000001">
    <property type="entry name" value="Alpha-mannosidase"/>
    <property type="match status" value="1"/>
</dbReference>
<evidence type="ECO:0000256" key="1">
    <source>
        <dbReference type="ARBA" id="ARBA00009792"/>
    </source>
</evidence>
<keyword evidence="3 9" id="KW-0479">Metal-binding</keyword>
<keyword evidence="12" id="KW-1185">Reference proteome</keyword>
<dbReference type="InterPro" id="IPR037094">
    <property type="entry name" value="Glyco_hydro_38_cen_sf"/>
</dbReference>
<dbReference type="Pfam" id="PF07748">
    <property type="entry name" value="Glyco_hydro_38C"/>
    <property type="match status" value="1"/>
</dbReference>
<dbReference type="GO" id="GO:0004572">
    <property type="term" value="F:mannosyl-oligosaccharide 1,3-1,6-alpha-mannosidase activity"/>
    <property type="evidence" value="ECO:0007669"/>
    <property type="project" value="UniProtKB-EC"/>
</dbReference>
<dbReference type="EC" id="3.2.1.-" evidence="9"/>
<evidence type="ECO:0000256" key="7">
    <source>
        <dbReference type="ARBA" id="ARBA00059516"/>
    </source>
</evidence>
<feature type="region of interest" description="Disordered" evidence="10">
    <location>
        <begin position="45"/>
        <end position="68"/>
    </location>
</feature>
<dbReference type="InterPro" id="IPR050843">
    <property type="entry name" value="Glycosyl_Hydrlase_38"/>
</dbReference>
<dbReference type="GeneID" id="100903110"/>
<evidence type="ECO:0000256" key="3">
    <source>
        <dbReference type="ARBA" id="ARBA00022723"/>
    </source>
</evidence>
<dbReference type="InterPro" id="IPR015341">
    <property type="entry name" value="Glyco_hydro_38_cen"/>
</dbReference>
<dbReference type="GO" id="GO:0006491">
    <property type="term" value="P:N-glycan processing"/>
    <property type="evidence" value="ECO:0007669"/>
    <property type="project" value="TreeGrafter"/>
</dbReference>
<dbReference type="CTD" id="41913"/>
<evidence type="ECO:0000256" key="6">
    <source>
        <dbReference type="ARBA" id="ARBA00023295"/>
    </source>
</evidence>
<evidence type="ECO:0000256" key="5">
    <source>
        <dbReference type="ARBA" id="ARBA00022833"/>
    </source>
</evidence>
<protein>
    <recommendedName>
        <fullName evidence="9">Alpha-mannosidase</fullName>
        <ecNumber evidence="9">3.2.1.-</ecNumber>
    </recommendedName>
</protein>
<dbReference type="Pfam" id="PF01074">
    <property type="entry name" value="Glyco_hydro_38N"/>
    <property type="match status" value="1"/>
</dbReference>
<dbReference type="KEGG" id="goe:100903110"/>
<dbReference type="SMART" id="SM00872">
    <property type="entry name" value="Alpha-mann_mid"/>
    <property type="match status" value="1"/>
</dbReference>
<dbReference type="Gene3D" id="2.60.40.1180">
    <property type="entry name" value="Golgi alpha-mannosidase II"/>
    <property type="match status" value="1"/>
</dbReference>
<dbReference type="RefSeq" id="XP_003739496.1">
    <property type="nucleotide sequence ID" value="XM_003739448.3"/>
</dbReference>
<gene>
    <name evidence="13" type="primary">LOC100903110</name>
</gene>
<keyword evidence="6 9" id="KW-0326">Glycosidase</keyword>
<comment type="catalytic activity">
    <reaction evidence="8">
        <text>N(4)-{beta-D-GlcNAc-(1-&gt;2)-alpha-D-Man-(1-&gt;3)-[alpha-D-Man-(1-&gt;3)-[alpha-D-Man-(1-&gt;6)]-alpha-D-Man-(1-&gt;6)]-beta-D-Man-(1-&gt;4)-beta-D-GlcNAc-(1-&gt;4)-beta-D-GlcNAc}-L-asparaginyl-[protein] + 2 H2O = 2 alpha-D-mannopyranose + an N(4)-{beta-D-GlcNAc-(1-&gt;2)-alpha-D-Man-(1-&gt;3)-[alpha-D-Man-(1-&gt;6)]-beta-D-Man-(1-&gt;4)-beta-D-GlcNAc-(1-&gt;4)-beta-D-GlcNAc}-L-asparaginyl-[protein]</text>
        <dbReference type="Rhea" id="RHEA:56052"/>
        <dbReference type="Rhea" id="RHEA-COMP:14368"/>
        <dbReference type="Rhea" id="RHEA-COMP:14369"/>
        <dbReference type="ChEBI" id="CHEBI:15377"/>
        <dbReference type="ChEBI" id="CHEBI:28729"/>
        <dbReference type="ChEBI" id="CHEBI:60615"/>
        <dbReference type="ChEBI" id="CHEBI:60625"/>
        <dbReference type="EC" id="3.2.1.114"/>
    </reaction>
</comment>
<name>A0AAJ6VVC6_9ACAR</name>
<proteinExistence type="inferred from homology"/>
<evidence type="ECO:0000313" key="13">
    <source>
        <dbReference type="RefSeq" id="XP_003739496.1"/>
    </source>
</evidence>
<organism evidence="12 13">
    <name type="scientific">Galendromus occidentalis</name>
    <name type="common">western predatory mite</name>
    <dbReference type="NCBI Taxonomy" id="34638"/>
    <lineage>
        <taxon>Eukaryota</taxon>
        <taxon>Metazoa</taxon>
        <taxon>Ecdysozoa</taxon>
        <taxon>Arthropoda</taxon>
        <taxon>Chelicerata</taxon>
        <taxon>Arachnida</taxon>
        <taxon>Acari</taxon>
        <taxon>Parasitiformes</taxon>
        <taxon>Mesostigmata</taxon>
        <taxon>Gamasina</taxon>
        <taxon>Phytoseioidea</taxon>
        <taxon>Phytoseiidae</taxon>
        <taxon>Typhlodrominae</taxon>
        <taxon>Galendromus</taxon>
    </lineage>
</organism>
<dbReference type="SUPFAM" id="SSF74650">
    <property type="entry name" value="Galactose mutarotase-like"/>
    <property type="match status" value="1"/>
</dbReference>
<dbReference type="Gene3D" id="2.70.98.30">
    <property type="entry name" value="Golgi alpha-mannosidase II, domain 4"/>
    <property type="match status" value="1"/>
</dbReference>
<dbReference type="SUPFAM" id="SSF88713">
    <property type="entry name" value="Glycoside hydrolase/deacetylase"/>
    <property type="match status" value="1"/>
</dbReference>
<keyword evidence="5 9" id="KW-0862">Zinc</keyword>
<evidence type="ECO:0000256" key="4">
    <source>
        <dbReference type="ARBA" id="ARBA00022801"/>
    </source>
</evidence>
<keyword evidence="9" id="KW-0732">Signal</keyword>
<evidence type="ECO:0000256" key="2">
    <source>
        <dbReference type="ARBA" id="ARBA00011748"/>
    </source>
</evidence>
<dbReference type="SUPFAM" id="SSF88688">
    <property type="entry name" value="Families 57/38 glycoside transferase middle domain"/>
    <property type="match status" value="1"/>
</dbReference>
<dbReference type="InterPro" id="IPR000602">
    <property type="entry name" value="Glyco_hydro_38_N"/>
</dbReference>
<dbReference type="Proteomes" id="UP000694867">
    <property type="component" value="Unplaced"/>
</dbReference>
<evidence type="ECO:0000256" key="10">
    <source>
        <dbReference type="SAM" id="MobiDB-lite"/>
    </source>
</evidence>